<dbReference type="InterPro" id="IPR048020">
    <property type="entry name" value="Transpos_IS3"/>
</dbReference>
<dbReference type="InterPro" id="IPR036397">
    <property type="entry name" value="RNaseH_sf"/>
</dbReference>
<name>A0A368LGL1_9VIBR</name>
<dbReference type="PANTHER" id="PTHR46889">
    <property type="entry name" value="TRANSPOSASE INSF FOR INSERTION SEQUENCE IS3B-RELATED"/>
    <property type="match status" value="1"/>
</dbReference>
<evidence type="ECO:0000259" key="1">
    <source>
        <dbReference type="PROSITE" id="PS50994"/>
    </source>
</evidence>
<dbReference type="NCBIfam" id="NF033516">
    <property type="entry name" value="transpos_IS3"/>
    <property type="match status" value="1"/>
</dbReference>
<evidence type="ECO:0000313" key="2">
    <source>
        <dbReference type="EMBL" id="RCS69890.1"/>
    </source>
</evidence>
<dbReference type="EMBL" id="QPGL01000002">
    <property type="protein sequence ID" value="RCS69890.1"/>
    <property type="molecule type" value="Genomic_DNA"/>
</dbReference>
<dbReference type="AlphaFoldDB" id="A0A368LGL1"/>
<feature type="domain" description="Integrase catalytic" evidence="1">
    <location>
        <begin position="72"/>
        <end position="238"/>
    </location>
</feature>
<reference evidence="2 3" key="1">
    <citation type="journal article" date="2017" name="Elife">
        <title>Extensive horizontal gene transfer in cheese-associated bacteria.</title>
        <authorList>
            <person name="Bonham K.S."/>
            <person name="Wolfe B.E."/>
            <person name="Dutton R.J."/>
        </authorList>
    </citation>
    <scope>NUCLEOTIDE SEQUENCE [LARGE SCALE GENOMIC DNA]</scope>
    <source>
        <strain evidence="2 3">JB196</strain>
    </source>
</reference>
<comment type="caution">
    <text evidence="2">The sequence shown here is derived from an EMBL/GenBank/DDBJ whole genome shotgun (WGS) entry which is preliminary data.</text>
</comment>
<dbReference type="Pfam" id="PF13276">
    <property type="entry name" value="HTH_21"/>
    <property type="match status" value="1"/>
</dbReference>
<dbReference type="GO" id="GO:0003676">
    <property type="term" value="F:nucleic acid binding"/>
    <property type="evidence" value="ECO:0007669"/>
    <property type="project" value="InterPro"/>
</dbReference>
<dbReference type="InterPro" id="IPR001584">
    <property type="entry name" value="Integrase_cat-core"/>
</dbReference>
<proteinExistence type="predicted"/>
<dbReference type="PROSITE" id="PS50994">
    <property type="entry name" value="INTEGRASE"/>
    <property type="match status" value="1"/>
</dbReference>
<accession>A0A368LGL1</accession>
<gene>
    <name evidence="2" type="ORF">CIK83_10380</name>
</gene>
<dbReference type="GO" id="GO:0015074">
    <property type="term" value="P:DNA integration"/>
    <property type="evidence" value="ECO:0007669"/>
    <property type="project" value="InterPro"/>
</dbReference>
<sequence>MEAAIKHIHHEMDATYGKRRMLSELLDLGFNIGIEKVRRLMARLGLVAKRPKPHRYPAGKRASIISPNKLNRQFNPEKLNNYWSGDITYIRTGQGWLYLAVILDLCSRRVISWAFSDKPNSELTTRVLRLAVQKRQIKGNVIFHSDQGCQYTSDSFQESLKENGIEGSMSRAGNCLDNAVTERFFRSLKSERVNYRRYGTRHQAISDIIDYIEPFYNQKRKHLRLGNISPVQYEHKLQKTA</sequence>
<keyword evidence="3" id="KW-1185">Reference proteome</keyword>
<dbReference type="InterPro" id="IPR025948">
    <property type="entry name" value="HTH-like_dom"/>
</dbReference>
<dbReference type="SUPFAM" id="SSF53098">
    <property type="entry name" value="Ribonuclease H-like"/>
    <property type="match status" value="1"/>
</dbReference>
<dbReference type="PANTHER" id="PTHR46889:SF4">
    <property type="entry name" value="TRANSPOSASE INSO FOR INSERTION SEQUENCE ELEMENT IS911B-RELATED"/>
    <property type="match status" value="1"/>
</dbReference>
<dbReference type="Pfam" id="PF00665">
    <property type="entry name" value="rve"/>
    <property type="match status" value="1"/>
</dbReference>
<dbReference type="Gene3D" id="3.30.420.10">
    <property type="entry name" value="Ribonuclease H-like superfamily/Ribonuclease H"/>
    <property type="match status" value="1"/>
</dbReference>
<protein>
    <submittedName>
        <fullName evidence="2">IS3 family transposase</fullName>
    </submittedName>
</protein>
<dbReference type="Pfam" id="PF13333">
    <property type="entry name" value="rve_2"/>
    <property type="match status" value="1"/>
</dbReference>
<evidence type="ECO:0000313" key="3">
    <source>
        <dbReference type="Proteomes" id="UP000252479"/>
    </source>
</evidence>
<organism evidence="2 3">
    <name type="scientific">Vibrio casei</name>
    <dbReference type="NCBI Taxonomy" id="673372"/>
    <lineage>
        <taxon>Bacteria</taxon>
        <taxon>Pseudomonadati</taxon>
        <taxon>Pseudomonadota</taxon>
        <taxon>Gammaproteobacteria</taxon>
        <taxon>Vibrionales</taxon>
        <taxon>Vibrionaceae</taxon>
        <taxon>Vibrio</taxon>
    </lineage>
</organism>
<dbReference type="Proteomes" id="UP000252479">
    <property type="component" value="Unassembled WGS sequence"/>
</dbReference>
<dbReference type="InterPro" id="IPR012337">
    <property type="entry name" value="RNaseH-like_sf"/>
</dbReference>
<dbReference type="InterPro" id="IPR050900">
    <property type="entry name" value="Transposase_IS3/IS150/IS904"/>
</dbReference>